<dbReference type="PANTHER" id="PTHR35391:SF7">
    <property type="entry name" value="C2H2-TYPE DOMAIN-CONTAINING PROTEIN"/>
    <property type="match status" value="1"/>
</dbReference>
<dbReference type="Pfam" id="PF26082">
    <property type="entry name" value="zf-C2H2_AcuF"/>
    <property type="match status" value="1"/>
</dbReference>
<dbReference type="Proteomes" id="UP000053732">
    <property type="component" value="Unassembled WGS sequence"/>
</dbReference>
<keyword evidence="5" id="KW-1185">Reference proteome</keyword>
<reference evidence="4 5" key="1">
    <citation type="journal article" date="2014" name="Nat. Commun.">
        <title>Multiple recent horizontal transfers of a large genomic region in cheese making fungi.</title>
        <authorList>
            <person name="Cheeseman K."/>
            <person name="Ropars J."/>
            <person name="Renault P."/>
            <person name="Dupont J."/>
            <person name="Gouzy J."/>
            <person name="Branca A."/>
            <person name="Abraham A.L."/>
            <person name="Ceppi M."/>
            <person name="Conseiller E."/>
            <person name="Debuchy R."/>
            <person name="Malagnac F."/>
            <person name="Goarin A."/>
            <person name="Silar P."/>
            <person name="Lacoste S."/>
            <person name="Sallet E."/>
            <person name="Bensimon A."/>
            <person name="Giraud T."/>
            <person name="Brygoo Y."/>
        </authorList>
    </citation>
    <scope>NUCLEOTIDE SEQUENCE [LARGE SCALE GENOMIC DNA]</scope>
    <source>
        <strain evidence="5">FM 013</strain>
    </source>
</reference>
<dbReference type="PROSITE" id="PS50157">
    <property type="entry name" value="ZINC_FINGER_C2H2_2"/>
    <property type="match status" value="1"/>
</dbReference>
<dbReference type="Gene3D" id="1.25.40.10">
    <property type="entry name" value="Tetratricopeptide repeat domain"/>
    <property type="match status" value="2"/>
</dbReference>
<dbReference type="PROSITE" id="PS00028">
    <property type="entry name" value="ZINC_FINGER_C2H2_1"/>
    <property type="match status" value="1"/>
</dbReference>
<evidence type="ECO:0000259" key="3">
    <source>
        <dbReference type="PROSITE" id="PS50157"/>
    </source>
</evidence>
<feature type="compositionally biased region" description="Basic and acidic residues" evidence="2">
    <location>
        <begin position="274"/>
        <end position="283"/>
    </location>
</feature>
<dbReference type="InterPro" id="IPR011990">
    <property type="entry name" value="TPR-like_helical_dom_sf"/>
</dbReference>
<accession>A0A0G4P853</accession>
<gene>
    <name evidence="4" type="ORF">PCAMFM013_S007g000487</name>
</gene>
<evidence type="ECO:0000256" key="1">
    <source>
        <dbReference type="PROSITE-ProRule" id="PRU00042"/>
    </source>
</evidence>
<feature type="region of interest" description="Disordered" evidence="2">
    <location>
        <begin position="271"/>
        <end position="293"/>
    </location>
</feature>
<dbReference type="SUPFAM" id="SSF48452">
    <property type="entry name" value="TPR-like"/>
    <property type="match status" value="3"/>
</dbReference>
<dbReference type="EMBL" id="HG793140">
    <property type="protein sequence ID" value="CRL22506.1"/>
    <property type="molecule type" value="Genomic_DNA"/>
</dbReference>
<evidence type="ECO:0000256" key="2">
    <source>
        <dbReference type="SAM" id="MobiDB-lite"/>
    </source>
</evidence>
<dbReference type="InterPro" id="IPR058925">
    <property type="entry name" value="zf-C2H2_AcuF"/>
</dbReference>
<feature type="region of interest" description="Disordered" evidence="2">
    <location>
        <begin position="467"/>
        <end position="486"/>
    </location>
</feature>
<feature type="compositionally biased region" description="Acidic residues" evidence="2">
    <location>
        <begin position="118"/>
        <end position="132"/>
    </location>
</feature>
<feature type="compositionally biased region" description="Polar residues" evidence="2">
    <location>
        <begin position="284"/>
        <end position="293"/>
    </location>
</feature>
<dbReference type="Pfam" id="PF13424">
    <property type="entry name" value="TPR_12"/>
    <property type="match status" value="1"/>
</dbReference>
<keyword evidence="1" id="KW-0862">Zinc</keyword>
<feature type="compositionally biased region" description="Basic and acidic residues" evidence="2">
    <location>
        <begin position="467"/>
        <end position="477"/>
    </location>
</feature>
<dbReference type="AlphaFoldDB" id="A0A0G4P853"/>
<dbReference type="SMART" id="SM00355">
    <property type="entry name" value="ZnF_C2H2"/>
    <property type="match status" value="3"/>
</dbReference>
<dbReference type="PANTHER" id="PTHR35391">
    <property type="entry name" value="C2H2-TYPE DOMAIN-CONTAINING PROTEIN-RELATED"/>
    <property type="match status" value="1"/>
</dbReference>
<protein>
    <submittedName>
        <fullName evidence="4">Tetratricopeptide-like helical</fullName>
    </submittedName>
</protein>
<feature type="domain" description="C2H2-type" evidence="3">
    <location>
        <begin position="382"/>
        <end position="410"/>
    </location>
</feature>
<dbReference type="Pfam" id="PF13374">
    <property type="entry name" value="TPR_10"/>
    <property type="match status" value="4"/>
</dbReference>
<sequence>MESESNPSTSSLIARCIRDFNTLLDSIPDEQNEIRLKVQDDMGMLRVWVGNFGAHRKHTDRLSLDHRLREAPDLHREIQNHIRDISEAIQGAISFFSGSEETFGVDDASAGSEMHELDADDSDSDSDSDSDGFWDQIKAESGEHSKLDEYMLDIQYTITSLYKFSLTLQNPAHRDRTAQASRIELGHFEFYDIQHVSDKYKIPWDSTLAQRLGKANTRRRQLLAYHKDHTEKISRYVDVAVQKAIEVPRASIKDTGTRSISTKWTQDTTASTIYHHDDDEKSDSGQTKFSETTSTAGDQAYVLMPPLPPADVVNTIRNQPFFCPYCRQTIQLENMDEDWKYHVYSDLRPYICTFGDCVKANQLYDSYTEWCEHERQFHRREWICNLCSFTFKSEALFRNHLRDAHTGVLPEDQQQAMVKLSERSISSAQQCPLCTKPPILNPSRFQQHLARHLQQLSLFILPRRESEENERAARDGESNESQQVLVIDDEARTSFKSISISQRSPVSEGGDTLSEASKSDDQLQVPEAENHLETQDQVDKELQEIENNKTTLGTEHLATVKSMKKLALTYREQNHFAEAAKLLEQVVAIQNTKLGEDHPSTLTNMSILGLLYIEQGNLLEALKLDIKVFEKKKLTLGLRDLSTLRAMENVSSSYARLGRYEERESIARQLVDLGEEILSPTHRWLLKWKMSLASTYEGLGKLDPAEHLGREVVTTCQASFGTNHPLTLFSMEKLASIYRSQRRWSDAEELGKEIVKISEIMHGETHPETLEFMSNLCSTIRSQGRLDEAKDLGEKVIRDMAKAGMDRQVDMLRATADLAMTYHGLQLLPEAEAIACRSLSLMEETIGKDHLYTKRAMLSLSSIYESQNKLDAARELIERVHVRRK</sequence>
<dbReference type="GO" id="GO:0008270">
    <property type="term" value="F:zinc ion binding"/>
    <property type="evidence" value="ECO:0007669"/>
    <property type="project" value="UniProtKB-KW"/>
</dbReference>
<evidence type="ECO:0000313" key="5">
    <source>
        <dbReference type="Proteomes" id="UP000053732"/>
    </source>
</evidence>
<name>A0A0G4P853_PENC3</name>
<feature type="region of interest" description="Disordered" evidence="2">
    <location>
        <begin position="497"/>
        <end position="524"/>
    </location>
</feature>
<dbReference type="InterPro" id="IPR013087">
    <property type="entry name" value="Znf_C2H2_type"/>
</dbReference>
<evidence type="ECO:0000313" key="4">
    <source>
        <dbReference type="EMBL" id="CRL22506.1"/>
    </source>
</evidence>
<keyword evidence="1" id="KW-0479">Metal-binding</keyword>
<organism evidence="4 5">
    <name type="scientific">Penicillium camemberti (strain FM 013)</name>
    <dbReference type="NCBI Taxonomy" id="1429867"/>
    <lineage>
        <taxon>Eukaryota</taxon>
        <taxon>Fungi</taxon>
        <taxon>Dikarya</taxon>
        <taxon>Ascomycota</taxon>
        <taxon>Pezizomycotina</taxon>
        <taxon>Eurotiomycetes</taxon>
        <taxon>Eurotiomycetidae</taxon>
        <taxon>Eurotiales</taxon>
        <taxon>Aspergillaceae</taxon>
        <taxon>Penicillium</taxon>
    </lineage>
</organism>
<keyword evidence="1" id="KW-0863">Zinc-finger</keyword>
<proteinExistence type="predicted"/>
<dbReference type="STRING" id="1429867.A0A0G4P853"/>
<feature type="region of interest" description="Disordered" evidence="2">
    <location>
        <begin position="107"/>
        <end position="134"/>
    </location>
</feature>